<dbReference type="OrthoDB" id="3219854at2759"/>
<feature type="transmembrane region" description="Helical" evidence="2">
    <location>
        <begin position="116"/>
        <end position="138"/>
    </location>
</feature>
<feature type="transmembrane region" description="Helical" evidence="2">
    <location>
        <begin position="274"/>
        <end position="298"/>
    </location>
</feature>
<evidence type="ECO:0000313" key="4">
    <source>
        <dbReference type="EMBL" id="KAF9780432.1"/>
    </source>
</evidence>
<feature type="domain" description="DUF6535" evidence="3">
    <location>
        <begin position="96"/>
        <end position="268"/>
    </location>
</feature>
<accession>A0A9P6H719</accession>
<dbReference type="EMBL" id="WIUZ02000016">
    <property type="protein sequence ID" value="KAF9780432.1"/>
    <property type="molecule type" value="Genomic_DNA"/>
</dbReference>
<name>A0A9P6H719_9AGAM</name>
<evidence type="ECO:0000256" key="2">
    <source>
        <dbReference type="SAM" id="Phobius"/>
    </source>
</evidence>
<evidence type="ECO:0000313" key="5">
    <source>
        <dbReference type="Proteomes" id="UP000736335"/>
    </source>
</evidence>
<feature type="compositionally biased region" description="Basic and acidic residues" evidence="1">
    <location>
        <begin position="9"/>
        <end position="27"/>
    </location>
</feature>
<dbReference type="Proteomes" id="UP000736335">
    <property type="component" value="Unassembled WGS sequence"/>
</dbReference>
<dbReference type="Pfam" id="PF20153">
    <property type="entry name" value="DUF6535"/>
    <property type="match status" value="1"/>
</dbReference>
<feature type="compositionally biased region" description="Basic residues" evidence="1">
    <location>
        <begin position="32"/>
        <end position="44"/>
    </location>
</feature>
<proteinExistence type="predicted"/>
<reference evidence="4" key="2">
    <citation type="submission" date="2020-11" db="EMBL/GenBank/DDBJ databases">
        <authorList>
            <consortium name="DOE Joint Genome Institute"/>
            <person name="Kuo A."/>
            <person name="Miyauchi S."/>
            <person name="Kiss E."/>
            <person name="Drula E."/>
            <person name="Kohler A."/>
            <person name="Sanchez-Garcia M."/>
            <person name="Andreopoulos B."/>
            <person name="Barry K.W."/>
            <person name="Bonito G."/>
            <person name="Buee M."/>
            <person name="Carver A."/>
            <person name="Chen C."/>
            <person name="Cichocki N."/>
            <person name="Clum A."/>
            <person name="Culley D."/>
            <person name="Crous P.W."/>
            <person name="Fauchery L."/>
            <person name="Girlanda M."/>
            <person name="Hayes R."/>
            <person name="Keri Z."/>
            <person name="Labutti K."/>
            <person name="Lipzen A."/>
            <person name="Lombard V."/>
            <person name="Magnuson J."/>
            <person name="Maillard F."/>
            <person name="Morin E."/>
            <person name="Murat C."/>
            <person name="Nolan M."/>
            <person name="Ohm R."/>
            <person name="Pangilinan J."/>
            <person name="Pereira M."/>
            <person name="Perotto S."/>
            <person name="Peter M."/>
            <person name="Riley R."/>
            <person name="Sitrit Y."/>
            <person name="Stielow B."/>
            <person name="Szollosi G."/>
            <person name="Zifcakova L."/>
            <person name="Stursova M."/>
            <person name="Spatafora J.W."/>
            <person name="Tedersoo L."/>
            <person name="Vaario L.-M."/>
            <person name="Yamada A."/>
            <person name="Yan M."/>
            <person name="Wang P."/>
            <person name="Xu J."/>
            <person name="Bruns T."/>
            <person name="Baldrian P."/>
            <person name="Vilgalys R."/>
            <person name="Henrissat B."/>
            <person name="Grigoriev I.V."/>
            <person name="Hibbett D."/>
            <person name="Nagy L.G."/>
            <person name="Martin F.M."/>
        </authorList>
    </citation>
    <scope>NUCLEOTIDE SEQUENCE</scope>
    <source>
        <strain evidence="4">UH-Tt-Lm1</strain>
    </source>
</reference>
<evidence type="ECO:0000259" key="3">
    <source>
        <dbReference type="Pfam" id="PF20153"/>
    </source>
</evidence>
<keyword evidence="5" id="KW-1185">Reference proteome</keyword>
<keyword evidence="2" id="KW-0472">Membrane</keyword>
<evidence type="ECO:0000256" key="1">
    <source>
        <dbReference type="SAM" id="MobiDB-lite"/>
    </source>
</evidence>
<dbReference type="InterPro" id="IPR045338">
    <property type="entry name" value="DUF6535"/>
</dbReference>
<feature type="compositionally biased region" description="Polar residues" evidence="1">
    <location>
        <begin position="71"/>
        <end position="85"/>
    </location>
</feature>
<organism evidence="4 5">
    <name type="scientific">Thelephora terrestris</name>
    <dbReference type="NCBI Taxonomy" id="56493"/>
    <lineage>
        <taxon>Eukaryota</taxon>
        <taxon>Fungi</taxon>
        <taxon>Dikarya</taxon>
        <taxon>Basidiomycota</taxon>
        <taxon>Agaricomycotina</taxon>
        <taxon>Agaricomycetes</taxon>
        <taxon>Thelephorales</taxon>
        <taxon>Thelephoraceae</taxon>
        <taxon>Thelephora</taxon>
    </lineage>
</organism>
<sequence length="355" mass="40086">MADLAEITEDFRTDDENGSKHEDETESPRQNATKRKRTRSRRNSRGSQSDPQTGRVLEESQEEDEGGGRSAQPQADDQKQGMSSIEQEHQAKFYEDYRKVAQEFDKEFLKKYEEDLNTTLIFAGLFSAVTSAFIIQVATQLQPDPGDETAALLRIIIYKMDNTTFGNDVPTLPQWTGPPRTIVHVQAILFASLAASLFSAFLAMLGKQWLNRYESTDMRGSAIERSQSRQRKLDGINSWYFNYVMESLPLMLQAALLLLGCALSRYLWDIDITIASVVLGITSIGVILYVFIIIAGVATKSCPYQTPGSQFLLYLGRTLHSGIALAFRTTFRHTIEAIERSAHWYCEWGIPLRDT</sequence>
<feature type="region of interest" description="Disordered" evidence="1">
    <location>
        <begin position="1"/>
        <end position="86"/>
    </location>
</feature>
<dbReference type="AlphaFoldDB" id="A0A9P6H719"/>
<comment type="caution">
    <text evidence="4">The sequence shown here is derived from an EMBL/GenBank/DDBJ whole genome shotgun (WGS) entry which is preliminary data.</text>
</comment>
<reference evidence="4" key="1">
    <citation type="journal article" date="2020" name="Nat. Commun.">
        <title>Large-scale genome sequencing of mycorrhizal fungi provides insights into the early evolution of symbiotic traits.</title>
        <authorList>
            <person name="Miyauchi S."/>
            <person name="Kiss E."/>
            <person name="Kuo A."/>
            <person name="Drula E."/>
            <person name="Kohler A."/>
            <person name="Sanchez-Garcia M."/>
            <person name="Morin E."/>
            <person name="Andreopoulos B."/>
            <person name="Barry K.W."/>
            <person name="Bonito G."/>
            <person name="Buee M."/>
            <person name="Carver A."/>
            <person name="Chen C."/>
            <person name="Cichocki N."/>
            <person name="Clum A."/>
            <person name="Culley D."/>
            <person name="Crous P.W."/>
            <person name="Fauchery L."/>
            <person name="Girlanda M."/>
            <person name="Hayes R.D."/>
            <person name="Keri Z."/>
            <person name="LaButti K."/>
            <person name="Lipzen A."/>
            <person name="Lombard V."/>
            <person name="Magnuson J."/>
            <person name="Maillard F."/>
            <person name="Murat C."/>
            <person name="Nolan M."/>
            <person name="Ohm R.A."/>
            <person name="Pangilinan J."/>
            <person name="Pereira M.F."/>
            <person name="Perotto S."/>
            <person name="Peter M."/>
            <person name="Pfister S."/>
            <person name="Riley R."/>
            <person name="Sitrit Y."/>
            <person name="Stielow J.B."/>
            <person name="Szollosi G."/>
            <person name="Zifcakova L."/>
            <person name="Stursova M."/>
            <person name="Spatafora J.W."/>
            <person name="Tedersoo L."/>
            <person name="Vaario L.M."/>
            <person name="Yamada A."/>
            <person name="Yan M."/>
            <person name="Wang P."/>
            <person name="Xu J."/>
            <person name="Bruns T."/>
            <person name="Baldrian P."/>
            <person name="Vilgalys R."/>
            <person name="Dunand C."/>
            <person name="Henrissat B."/>
            <person name="Grigoriev I.V."/>
            <person name="Hibbett D."/>
            <person name="Nagy L.G."/>
            <person name="Martin F.M."/>
        </authorList>
    </citation>
    <scope>NUCLEOTIDE SEQUENCE</scope>
    <source>
        <strain evidence="4">UH-Tt-Lm1</strain>
    </source>
</reference>
<feature type="transmembrane region" description="Helical" evidence="2">
    <location>
        <begin position="182"/>
        <end position="205"/>
    </location>
</feature>
<gene>
    <name evidence="4" type="ORF">BJ322DRAFT_292408</name>
</gene>
<keyword evidence="2" id="KW-1133">Transmembrane helix</keyword>
<protein>
    <recommendedName>
        <fullName evidence="3">DUF6535 domain-containing protein</fullName>
    </recommendedName>
</protein>
<keyword evidence="2" id="KW-0812">Transmembrane</keyword>